<keyword evidence="5" id="KW-0598">Phosphotransferase system</keyword>
<dbReference type="InterPro" id="IPR003501">
    <property type="entry name" value="PTS_EIIB_2/3"/>
</dbReference>
<evidence type="ECO:0000256" key="7">
    <source>
        <dbReference type="PROSITE-ProRule" id="PRU00423"/>
    </source>
</evidence>
<proteinExistence type="predicted"/>
<dbReference type="CDD" id="cd05564">
    <property type="entry name" value="PTS_IIB_chitobiose_lichenan"/>
    <property type="match status" value="1"/>
</dbReference>
<dbReference type="Pfam" id="PF02302">
    <property type="entry name" value="PTS_IIB"/>
    <property type="match status" value="1"/>
</dbReference>
<protein>
    <submittedName>
        <fullName evidence="9">PTS system cellobiose-specific IIB component</fullName>
    </submittedName>
</protein>
<feature type="domain" description="PTS EIIB type-3" evidence="8">
    <location>
        <begin position="1"/>
        <end position="102"/>
    </location>
</feature>
<dbReference type="PANTHER" id="PTHR34581">
    <property type="entry name" value="PTS SYSTEM N,N'-DIACETYLCHITOBIOSE-SPECIFIC EIIB COMPONENT"/>
    <property type="match status" value="1"/>
</dbReference>
<evidence type="ECO:0000259" key="8">
    <source>
        <dbReference type="PROSITE" id="PS51100"/>
    </source>
</evidence>
<dbReference type="InterPro" id="IPR013012">
    <property type="entry name" value="PTS_EIIB_3"/>
</dbReference>
<dbReference type="InterPro" id="IPR051819">
    <property type="entry name" value="PTS_sugar-specific_EIIB"/>
</dbReference>
<dbReference type="GO" id="GO:0016301">
    <property type="term" value="F:kinase activity"/>
    <property type="evidence" value="ECO:0007669"/>
    <property type="project" value="UniProtKB-KW"/>
</dbReference>
<evidence type="ECO:0000256" key="4">
    <source>
        <dbReference type="ARBA" id="ARBA00022679"/>
    </source>
</evidence>
<comment type="caution">
    <text evidence="9">The sequence shown here is derived from an EMBL/GenBank/DDBJ whole genome shotgun (WGS) entry which is preliminary data.</text>
</comment>
<dbReference type="GO" id="GO:0008982">
    <property type="term" value="F:protein-N(PI)-phosphohistidine-sugar phosphotransferase activity"/>
    <property type="evidence" value="ECO:0007669"/>
    <property type="project" value="InterPro"/>
</dbReference>
<evidence type="ECO:0000256" key="3">
    <source>
        <dbReference type="ARBA" id="ARBA00022597"/>
    </source>
</evidence>
<evidence type="ECO:0000256" key="1">
    <source>
        <dbReference type="ARBA" id="ARBA00022448"/>
    </source>
</evidence>
<accession>A0A2M8ZCC6</accession>
<dbReference type="RefSeq" id="WP_100307237.1">
    <property type="nucleotide sequence ID" value="NZ_PGET01000001.1"/>
</dbReference>
<evidence type="ECO:0000256" key="6">
    <source>
        <dbReference type="ARBA" id="ARBA00022777"/>
    </source>
</evidence>
<dbReference type="Gene3D" id="3.40.50.2300">
    <property type="match status" value="1"/>
</dbReference>
<organism evidence="9 10">
    <name type="scientific">[Clostridium] celerecrescens 18A</name>
    <dbReference type="NCBI Taxonomy" id="1286362"/>
    <lineage>
        <taxon>Bacteria</taxon>
        <taxon>Bacillati</taxon>
        <taxon>Bacillota</taxon>
        <taxon>Clostridia</taxon>
        <taxon>Lachnospirales</taxon>
        <taxon>Lachnospiraceae</taxon>
        <taxon>Lacrimispora</taxon>
    </lineage>
</organism>
<name>A0A2M8ZCC6_9FIRM</name>
<reference evidence="9 10" key="1">
    <citation type="submission" date="2017-11" db="EMBL/GenBank/DDBJ databases">
        <title>Understudied soil microbes with underappreciated capabilities: Untangling the Clostridium saccharolyticum group.</title>
        <authorList>
            <person name="Leschine S."/>
        </authorList>
    </citation>
    <scope>NUCLEOTIDE SEQUENCE [LARGE SCALE GENOMIC DNA]</scope>
    <source>
        <strain evidence="9 10">18A</strain>
    </source>
</reference>
<dbReference type="PANTHER" id="PTHR34581:SF2">
    <property type="entry name" value="PTS SYSTEM N,N'-DIACETYLCHITOBIOSE-SPECIFIC EIIB COMPONENT"/>
    <property type="match status" value="1"/>
</dbReference>
<dbReference type="SUPFAM" id="SSF52794">
    <property type="entry name" value="PTS system IIB component-like"/>
    <property type="match status" value="1"/>
</dbReference>
<keyword evidence="3" id="KW-0762">Sugar transport</keyword>
<sequence length="102" mass="11163">MLKIRLFCNQGMSTSLLVSKMREAAAQEGLEADIMAFPVNDLDENLGGVDCALLGPQVGYLKDKVLKTCESHQVPMDVIPMIDYGMCNGKKVLEFARKLAGK</sequence>
<dbReference type="EMBL" id="PGET01000001">
    <property type="protein sequence ID" value="PJJ31068.1"/>
    <property type="molecule type" value="Genomic_DNA"/>
</dbReference>
<dbReference type="AlphaFoldDB" id="A0A2M8ZCC6"/>
<dbReference type="PROSITE" id="PS51100">
    <property type="entry name" value="PTS_EIIB_TYPE_3"/>
    <property type="match status" value="1"/>
</dbReference>
<gene>
    <name evidence="9" type="ORF">H171_4707</name>
</gene>
<dbReference type="GO" id="GO:0009401">
    <property type="term" value="P:phosphoenolpyruvate-dependent sugar phosphotransferase system"/>
    <property type="evidence" value="ECO:0007669"/>
    <property type="project" value="UniProtKB-KW"/>
</dbReference>
<evidence type="ECO:0000313" key="10">
    <source>
        <dbReference type="Proteomes" id="UP000231092"/>
    </source>
</evidence>
<evidence type="ECO:0000256" key="2">
    <source>
        <dbReference type="ARBA" id="ARBA00022553"/>
    </source>
</evidence>
<dbReference type="Proteomes" id="UP000231092">
    <property type="component" value="Unassembled WGS sequence"/>
</dbReference>
<evidence type="ECO:0000313" key="9">
    <source>
        <dbReference type="EMBL" id="PJJ31068.1"/>
    </source>
</evidence>
<keyword evidence="6" id="KW-0418">Kinase</keyword>
<evidence type="ECO:0000256" key="5">
    <source>
        <dbReference type="ARBA" id="ARBA00022683"/>
    </source>
</evidence>
<dbReference type="OrthoDB" id="9808134at2"/>
<keyword evidence="4" id="KW-0808">Transferase</keyword>
<keyword evidence="2" id="KW-0597">Phosphoprotein</keyword>
<keyword evidence="1" id="KW-0813">Transport</keyword>
<feature type="modified residue" description="Phosphocysteine; by EIIA" evidence="7">
    <location>
        <position position="8"/>
    </location>
</feature>
<dbReference type="InterPro" id="IPR036095">
    <property type="entry name" value="PTS_EIIB-like_sf"/>
</dbReference>